<keyword evidence="2" id="KW-0539">Nucleus</keyword>
<dbReference type="PANTHER" id="PTHR23318:SF0">
    <property type="entry name" value="SERINE_THREONINE-PROTEIN PHOSPHATASE 4 REGULATORY SUBUNIT 3"/>
    <property type="match status" value="1"/>
</dbReference>
<feature type="domain" description="Serine/threonine-protein phosphatase 4 regulatory subunit 3-like central" evidence="3">
    <location>
        <begin position="2"/>
        <end position="179"/>
    </location>
</feature>
<name>A0A3P8GLP4_9BILA</name>
<dbReference type="Proteomes" id="UP000270296">
    <property type="component" value="Unassembled WGS sequence"/>
</dbReference>
<organism evidence="4 5">
    <name type="scientific">Soboliphyme baturini</name>
    <dbReference type="NCBI Taxonomy" id="241478"/>
    <lineage>
        <taxon>Eukaryota</taxon>
        <taxon>Metazoa</taxon>
        <taxon>Ecdysozoa</taxon>
        <taxon>Nematoda</taxon>
        <taxon>Enoplea</taxon>
        <taxon>Dorylaimia</taxon>
        <taxon>Dioctophymatida</taxon>
        <taxon>Dioctophymatoidea</taxon>
        <taxon>Soboliphymatidae</taxon>
        <taxon>Soboliphyme</taxon>
    </lineage>
</organism>
<dbReference type="OrthoDB" id="27483at2759"/>
<dbReference type="GO" id="GO:0030289">
    <property type="term" value="C:protein phosphatase 4 complex"/>
    <property type="evidence" value="ECO:0007669"/>
    <property type="project" value="TreeGrafter"/>
</dbReference>
<dbReference type="GO" id="GO:0006974">
    <property type="term" value="P:DNA damage response"/>
    <property type="evidence" value="ECO:0007669"/>
    <property type="project" value="TreeGrafter"/>
</dbReference>
<evidence type="ECO:0000259" key="3">
    <source>
        <dbReference type="Pfam" id="PF04802"/>
    </source>
</evidence>
<evidence type="ECO:0000256" key="1">
    <source>
        <dbReference type="ARBA" id="ARBA00004123"/>
    </source>
</evidence>
<dbReference type="PANTHER" id="PTHR23318">
    <property type="entry name" value="ATP SYNTHASE GAMMA-RELATED"/>
    <property type="match status" value="1"/>
</dbReference>
<accession>A0A3P8GLP4</accession>
<proteinExistence type="predicted"/>
<evidence type="ECO:0000313" key="4">
    <source>
        <dbReference type="EMBL" id="VDP35383.1"/>
    </source>
</evidence>
<dbReference type="Pfam" id="PF04802">
    <property type="entry name" value="PP4R3"/>
    <property type="match status" value="1"/>
</dbReference>
<reference evidence="4 5" key="1">
    <citation type="submission" date="2018-11" db="EMBL/GenBank/DDBJ databases">
        <authorList>
            <consortium name="Pathogen Informatics"/>
        </authorList>
    </citation>
    <scope>NUCLEOTIDE SEQUENCE [LARGE SCALE GENOMIC DNA]</scope>
</reference>
<protein>
    <recommendedName>
        <fullName evidence="3">Serine/threonine-protein phosphatase 4 regulatory subunit 3-like central domain-containing protein</fullName>
    </recommendedName>
</protein>
<evidence type="ECO:0000256" key="2">
    <source>
        <dbReference type="ARBA" id="ARBA00023242"/>
    </source>
</evidence>
<dbReference type="AlphaFoldDB" id="A0A3P8GLP4"/>
<comment type="subcellular location">
    <subcellularLocation>
        <location evidence="1">Nucleus</location>
    </subcellularLocation>
</comment>
<dbReference type="GO" id="GO:0072542">
    <property type="term" value="F:protein phosphatase activator activity"/>
    <property type="evidence" value="ECO:0007669"/>
    <property type="project" value="TreeGrafter"/>
</dbReference>
<gene>
    <name evidence="4" type="ORF">SBAD_LOCUS10888</name>
</gene>
<sequence>MTAIEVCFNSGDDETRLAVTDIFAYIVDYNVSVVREYALSESMNNQKSQFFNLVIDQMFNDPDPELGAAMQLAGALKTLVDPETLIATAQSKYGKSDFLSYFYNRCMDNLCSPLLSATTEDKLVKDCYRTANLLSLVLDLISFGVERHSSYMRNFIIYRDLLKRVLLLLKSRHSFLALCE</sequence>
<evidence type="ECO:0000313" key="5">
    <source>
        <dbReference type="Proteomes" id="UP000270296"/>
    </source>
</evidence>
<keyword evidence="5" id="KW-1185">Reference proteome</keyword>
<dbReference type="InterPro" id="IPR051137">
    <property type="entry name" value="PP4R3-like"/>
</dbReference>
<dbReference type="EMBL" id="UZAM01014732">
    <property type="protein sequence ID" value="VDP35383.1"/>
    <property type="molecule type" value="Genomic_DNA"/>
</dbReference>
<dbReference type="GO" id="GO:0005654">
    <property type="term" value="C:nucleoplasm"/>
    <property type="evidence" value="ECO:0007669"/>
    <property type="project" value="TreeGrafter"/>
</dbReference>
<dbReference type="InterPro" id="IPR006887">
    <property type="entry name" value="P4R3-like_central_dom"/>
</dbReference>